<evidence type="ECO:0000256" key="3">
    <source>
        <dbReference type="SAM" id="SignalP"/>
    </source>
</evidence>
<feature type="signal peptide" evidence="3">
    <location>
        <begin position="1"/>
        <end position="27"/>
    </location>
</feature>
<comment type="caution">
    <text evidence="5">The sequence shown here is derived from an EMBL/GenBank/DDBJ whole genome shotgun (WGS) entry which is preliminary data.</text>
</comment>
<dbReference type="Gene3D" id="3.40.190.10">
    <property type="entry name" value="Periplasmic binding protein-like II"/>
    <property type="match status" value="2"/>
</dbReference>
<evidence type="ECO:0000313" key="5">
    <source>
        <dbReference type="EMBL" id="MEL0659353.1"/>
    </source>
</evidence>
<evidence type="ECO:0000313" key="6">
    <source>
        <dbReference type="Proteomes" id="UP001366060"/>
    </source>
</evidence>
<evidence type="ECO:0000259" key="4">
    <source>
        <dbReference type="SMART" id="SM00062"/>
    </source>
</evidence>
<dbReference type="EMBL" id="JBAKBA010000019">
    <property type="protein sequence ID" value="MEL0659353.1"/>
    <property type="molecule type" value="Genomic_DNA"/>
</dbReference>
<dbReference type="RefSeq" id="WP_341627915.1">
    <property type="nucleotide sequence ID" value="NZ_JBAKBA010000019.1"/>
</dbReference>
<name>A0ABU9HC35_9GAMM</name>
<evidence type="ECO:0000256" key="2">
    <source>
        <dbReference type="ARBA" id="ARBA00022729"/>
    </source>
</evidence>
<dbReference type="Pfam" id="PF00497">
    <property type="entry name" value="SBP_bac_3"/>
    <property type="match status" value="1"/>
</dbReference>
<comment type="similarity">
    <text evidence="1">Belongs to the bacterial solute-binding protein 3 family.</text>
</comment>
<sequence length="271" mass="29126">MNIIKKRKSLLKALSIGLVLLSGNAIAKETLTVGTDLTYPPYNYLNGKTPSGFDADFMRLVAKELGQEVKFLDTRFANLVLGVNLKKFDVIASTLYVTPERAEQIDYIPYMKTGGVILAAKNGEFTPTKPADLCGKRVSSIQGAAWIKKLNVVSSEECLPKGLSKIDVREFPTSPEASQALIAGNVDAQFEDAAVAQNAADKSGRLVLTSDIIYPVVVGLGLKKGNAELKSKLASAVANVEKSDAFKKLLLEYSVSTPNEKEVKAALDGTL</sequence>
<feature type="domain" description="Solute-binding protein family 3/N-terminal" evidence="4">
    <location>
        <begin position="30"/>
        <end position="257"/>
    </location>
</feature>
<gene>
    <name evidence="5" type="ORF">V6255_09400</name>
</gene>
<evidence type="ECO:0000256" key="1">
    <source>
        <dbReference type="ARBA" id="ARBA00010333"/>
    </source>
</evidence>
<reference evidence="5 6" key="1">
    <citation type="submission" date="2024-02" db="EMBL/GenBank/DDBJ databases">
        <title>Bacteria isolated from the canopy kelp, Nereocystis luetkeana.</title>
        <authorList>
            <person name="Pfister C.A."/>
            <person name="Younker I.T."/>
            <person name="Light S.H."/>
        </authorList>
    </citation>
    <scope>NUCLEOTIDE SEQUENCE [LARGE SCALE GENOMIC DNA]</scope>
    <source>
        <strain evidence="5 6">TI.2.07</strain>
    </source>
</reference>
<dbReference type="SUPFAM" id="SSF53850">
    <property type="entry name" value="Periplasmic binding protein-like II"/>
    <property type="match status" value="1"/>
</dbReference>
<dbReference type="SMART" id="SM00062">
    <property type="entry name" value="PBPb"/>
    <property type="match status" value="1"/>
</dbReference>
<protein>
    <submittedName>
        <fullName evidence="5">ABC transporter substrate-binding protein</fullName>
    </submittedName>
</protein>
<feature type="chain" id="PRO_5046317138" evidence="3">
    <location>
        <begin position="28"/>
        <end position="271"/>
    </location>
</feature>
<dbReference type="InterPro" id="IPR001638">
    <property type="entry name" value="Solute-binding_3/MltF_N"/>
</dbReference>
<keyword evidence="6" id="KW-1185">Reference proteome</keyword>
<proteinExistence type="inferred from homology"/>
<accession>A0ABU9HC35</accession>
<organism evidence="5 6">
    <name type="scientific">Psychromonas arctica</name>
    <dbReference type="NCBI Taxonomy" id="168275"/>
    <lineage>
        <taxon>Bacteria</taxon>
        <taxon>Pseudomonadati</taxon>
        <taxon>Pseudomonadota</taxon>
        <taxon>Gammaproteobacteria</taxon>
        <taxon>Alteromonadales</taxon>
        <taxon>Psychromonadaceae</taxon>
        <taxon>Psychromonas</taxon>
    </lineage>
</organism>
<dbReference type="PANTHER" id="PTHR35936:SF17">
    <property type="entry name" value="ARGININE-BINDING EXTRACELLULAR PROTEIN ARTP"/>
    <property type="match status" value="1"/>
</dbReference>
<keyword evidence="2 3" id="KW-0732">Signal</keyword>
<dbReference type="Proteomes" id="UP001366060">
    <property type="component" value="Unassembled WGS sequence"/>
</dbReference>
<dbReference type="CDD" id="cd13530">
    <property type="entry name" value="PBP2_peptides_like"/>
    <property type="match status" value="1"/>
</dbReference>
<dbReference type="PANTHER" id="PTHR35936">
    <property type="entry name" value="MEMBRANE-BOUND LYTIC MUREIN TRANSGLYCOSYLASE F"/>
    <property type="match status" value="1"/>
</dbReference>